<name>A0A803JFD7_XENTR</name>
<protein>
    <submittedName>
        <fullName evidence="4 6">Zinc finger CCHC domain-containing protein 3-like</fullName>
    </submittedName>
</protein>
<proteinExistence type="predicted"/>
<dbReference type="Xenbase" id="XB-GENE-29079115">
    <property type="gene designation" value="LOC100488231"/>
</dbReference>
<dbReference type="GO" id="GO:0002218">
    <property type="term" value="P:activation of innate immune response"/>
    <property type="evidence" value="ECO:0007669"/>
    <property type="project" value="InterPro"/>
</dbReference>
<dbReference type="SUPFAM" id="SSF57756">
    <property type="entry name" value="Retrovirus zinc finger-like domains"/>
    <property type="match status" value="1"/>
</dbReference>
<dbReference type="InterPro" id="IPR057810">
    <property type="entry name" value="RBD_ZCCHC3_1st"/>
</dbReference>
<dbReference type="InterPro" id="IPR057811">
    <property type="entry name" value="RBD_ZCCHC3_2nd"/>
</dbReference>
<dbReference type="InterPro" id="IPR042509">
    <property type="entry name" value="ZCCHC3"/>
</dbReference>
<feature type="region of interest" description="Disordered" evidence="2">
    <location>
        <begin position="236"/>
        <end position="287"/>
    </location>
</feature>
<dbReference type="PROSITE" id="PS50158">
    <property type="entry name" value="ZF_CCHC"/>
    <property type="match status" value="1"/>
</dbReference>
<dbReference type="SMART" id="SM00343">
    <property type="entry name" value="ZnF_C2HC"/>
    <property type="match status" value="2"/>
</dbReference>
<dbReference type="GeneTree" id="ENSGT00530000063983"/>
<dbReference type="GeneID" id="100488231"/>
<dbReference type="OrthoDB" id="6784331at2759"/>
<dbReference type="GO" id="GO:0003690">
    <property type="term" value="F:double-stranded DNA binding"/>
    <property type="evidence" value="ECO:0007669"/>
    <property type="project" value="InterPro"/>
</dbReference>
<dbReference type="GO" id="GO:0008270">
    <property type="term" value="F:zinc ion binding"/>
    <property type="evidence" value="ECO:0007669"/>
    <property type="project" value="UniProtKB-KW"/>
</dbReference>
<reference evidence="4" key="1">
    <citation type="journal article" date="2010" name="Science">
        <title>The genome of the Western clawed frog Xenopus tropicalis.</title>
        <authorList>
            <person name="Hellsten U."/>
            <person name="Harland R.M."/>
            <person name="Gilchrist M.J."/>
            <person name="Hendrix D."/>
            <person name="Jurka J."/>
            <person name="Kapitonov V."/>
            <person name="Ovcharenko I."/>
            <person name="Putnam N.H."/>
            <person name="Shu S."/>
            <person name="Taher L."/>
            <person name="Blitz I.L."/>
            <person name="Blumberg B."/>
            <person name="Dichmann D.S."/>
            <person name="Dubchak I."/>
            <person name="Amaya E."/>
            <person name="Detter J.C."/>
            <person name="Fletcher R."/>
            <person name="Gerhard D.S."/>
            <person name="Goodstein D."/>
            <person name="Graves T."/>
            <person name="Grigoriev I.V."/>
            <person name="Grimwood J."/>
            <person name="Kawashima T."/>
            <person name="Lindquist E."/>
            <person name="Lucas S.M."/>
            <person name="Mead P.E."/>
            <person name="Mitros T."/>
            <person name="Ogino H."/>
            <person name="Ohta Y."/>
            <person name="Poliakov A.V."/>
            <person name="Pollet N."/>
            <person name="Robert J."/>
            <person name="Salamov A."/>
            <person name="Sater A.K."/>
            <person name="Schmutz J."/>
            <person name="Terry A."/>
            <person name="Vize P.D."/>
            <person name="Warren W.C."/>
            <person name="Wells D."/>
            <person name="Wills A."/>
            <person name="Wilson R.K."/>
            <person name="Zimmerman L.B."/>
            <person name="Zorn A.M."/>
            <person name="Grainger R."/>
            <person name="Grammer T."/>
            <person name="Khokha M.K."/>
            <person name="Richardson P.M."/>
            <person name="Rokhsar D.S."/>
        </authorList>
    </citation>
    <scope>NUCLEOTIDE SEQUENCE [LARGE SCALE GENOMIC DNA]</scope>
    <source>
        <strain evidence="4">Nigerian</strain>
    </source>
</reference>
<feature type="compositionally biased region" description="Basic residues" evidence="2">
    <location>
        <begin position="272"/>
        <end position="283"/>
    </location>
</feature>
<evidence type="ECO:0000313" key="7">
    <source>
        <dbReference type="Xenbase" id="XB-GENE-29079115"/>
    </source>
</evidence>
<accession>A0A803JFD7</accession>
<evidence type="ECO:0000259" key="3">
    <source>
        <dbReference type="PROSITE" id="PS50158"/>
    </source>
</evidence>
<organism evidence="4">
    <name type="scientific">Xenopus tropicalis</name>
    <name type="common">Western clawed frog</name>
    <name type="synonym">Silurana tropicalis</name>
    <dbReference type="NCBI Taxonomy" id="8364"/>
    <lineage>
        <taxon>Eukaryota</taxon>
        <taxon>Metazoa</taxon>
        <taxon>Chordata</taxon>
        <taxon>Craniata</taxon>
        <taxon>Vertebrata</taxon>
        <taxon>Euteleostomi</taxon>
        <taxon>Amphibia</taxon>
        <taxon>Batrachia</taxon>
        <taxon>Anura</taxon>
        <taxon>Pipoidea</taxon>
        <taxon>Pipidae</taxon>
        <taxon>Xenopodinae</taxon>
        <taxon>Xenopus</taxon>
        <taxon>Silurana</taxon>
    </lineage>
</organism>
<dbReference type="Pfam" id="PF23058">
    <property type="entry name" value="RBD_ZCCHC3_2nd"/>
    <property type="match status" value="1"/>
</dbReference>
<gene>
    <name evidence="4 6 7" type="primary">LOC100488231</name>
</gene>
<feature type="compositionally biased region" description="Low complexity" evidence="2">
    <location>
        <begin position="255"/>
        <end position="271"/>
    </location>
</feature>
<dbReference type="AGR" id="Xenbase:XB-GENE-29079115"/>
<dbReference type="KEGG" id="xtr:100488231"/>
<evidence type="ECO:0000313" key="5">
    <source>
        <dbReference type="Proteomes" id="UP000008143"/>
    </source>
</evidence>
<sequence>MAAEDGSVPAFVRVKHSVRIIAADPENREKGLAYVVQVVLEEFGRVSRREILAIQDYPKRGIYDITFDGEGIYRSFVGILEECPNDPRLGGFKIVPHFAEEEKFLVVKSYSPFVPLKEIEAVLSRYCKKLVFSGKILNELGIWTSKYRFKAVFEKGVFPPARFRLGTVNIDCFFNGMPEFCKRCRLYGHVTDGCVRCQNCGKDGHEVKSCSVPKKCNFCLQEGHLYAGCPQRKAKEEKPKGNAGKLPVQVEPTTESSGEEASAGKASQGKLAVKRKKVEKKGKQKPEVSATVETVETMVVESLSRGERLYNFFKEKSNPEIQAALSDWSDEDEYDYLAKCINETPEKKDIRKKVLDYMRSLK</sequence>
<keyword evidence="1" id="KW-0862">Zinc</keyword>
<dbReference type="AlphaFoldDB" id="A0A803JFD7"/>
<feature type="domain" description="CCHC-type" evidence="3">
    <location>
        <begin position="196"/>
        <end position="210"/>
    </location>
</feature>
<evidence type="ECO:0000256" key="1">
    <source>
        <dbReference type="PROSITE-ProRule" id="PRU00047"/>
    </source>
</evidence>
<dbReference type="PANTHER" id="PTHR22639">
    <property type="entry name" value="GAG-RELATED PROTEIN"/>
    <property type="match status" value="1"/>
</dbReference>
<dbReference type="Ensembl" id="ENSXETT00000123899">
    <property type="protein sequence ID" value="ENSXETP00000106601"/>
    <property type="gene ID" value="ENSXETG00000045653"/>
</dbReference>
<reference evidence="4" key="2">
    <citation type="submission" date="2021-03" db="UniProtKB">
        <authorList>
            <consortium name="Ensembl"/>
        </authorList>
    </citation>
    <scope>IDENTIFICATION</scope>
</reference>
<keyword evidence="5" id="KW-1185">Reference proteome</keyword>
<dbReference type="PANTHER" id="PTHR22639:SF6">
    <property type="entry name" value="ZINC FINGER CCHC DOMAIN-CONTAINING PROTEIN 3-LIKE"/>
    <property type="match status" value="1"/>
</dbReference>
<dbReference type="Gene3D" id="4.10.60.10">
    <property type="entry name" value="Zinc finger, CCHC-type"/>
    <property type="match status" value="1"/>
</dbReference>
<dbReference type="InterPro" id="IPR001878">
    <property type="entry name" value="Znf_CCHC"/>
</dbReference>
<evidence type="ECO:0000256" key="2">
    <source>
        <dbReference type="SAM" id="MobiDB-lite"/>
    </source>
</evidence>
<evidence type="ECO:0000313" key="4">
    <source>
        <dbReference type="Ensembl" id="ENSXETP00000106601"/>
    </source>
</evidence>
<reference evidence="6" key="3">
    <citation type="submission" date="2025-04" db="UniProtKB">
        <authorList>
            <consortium name="RefSeq"/>
        </authorList>
    </citation>
    <scope>IDENTIFICATION</scope>
    <source>
        <strain evidence="6">Nigerian</strain>
        <tissue evidence="6">Liver and blood</tissue>
    </source>
</reference>
<dbReference type="GO" id="GO:0003723">
    <property type="term" value="F:RNA binding"/>
    <property type="evidence" value="ECO:0007669"/>
    <property type="project" value="InterPro"/>
</dbReference>
<keyword evidence="1" id="KW-0863">Zinc-finger</keyword>
<dbReference type="InterPro" id="IPR036875">
    <property type="entry name" value="Znf_CCHC_sf"/>
</dbReference>
<dbReference type="Pfam" id="PF23057">
    <property type="entry name" value="RBD_ZCCHC3_1st"/>
    <property type="match status" value="1"/>
</dbReference>
<keyword evidence="1" id="KW-0479">Metal-binding</keyword>
<dbReference type="RefSeq" id="XP_012809937.2">
    <property type="nucleotide sequence ID" value="XM_012954483.3"/>
</dbReference>
<evidence type="ECO:0000313" key="6">
    <source>
        <dbReference type="RefSeq" id="XP_012809937.2"/>
    </source>
</evidence>
<dbReference type="Proteomes" id="UP000008143">
    <property type="component" value="Chromosome 4"/>
</dbReference>
<dbReference type="OMA" id="YLAKCIN"/>